<dbReference type="Proteomes" id="UP000178892">
    <property type="component" value="Unassembled WGS sequence"/>
</dbReference>
<comment type="caution">
    <text evidence="2">The sequence shown here is derived from an EMBL/GenBank/DDBJ whole genome shotgun (WGS) entry which is preliminary data.</text>
</comment>
<accession>A0A1F5NST1</accession>
<evidence type="ECO:0000313" key="3">
    <source>
        <dbReference type="Proteomes" id="UP000178892"/>
    </source>
</evidence>
<sequence length="505" mass="58746">MSKTISIKLKKVQYGGDSIGRDVRIETDIQGRFFAFDKTITRGSTVEINHAIAGFTVNEPLNAQLEVKVIEKDRLFKDTGQNSVLIQFDPQNQTVQEFTTEVRVREWNRIFRKSTAIFTLTFQVQAHDGLMQYLNYGKENYNQYDNDIRDVVNYWNGEFAKDTDPPKELLDPNLVKAILYQESRVGNDPTAGINIMQVGNPGDPSLKTLRGELPEYWIHDGEQILLQYDAKVEKAKDSIYWGVRWLYHKAQGITTDRRRYWNGWKQAVHGYGPGTQQYTDSVWDIYTHGFKLEKKKKIKLWMIIFLLLVMPSLVFGWIAANQGKTYITFEDIESTKDYRFYALVLDGLWFKKIQLGINYDNAGNWFALDKDKTIAVNYLDIDNDGQSEIIISGPYFDGSIKYLLKREYSGYRIVYNESEYGDISPAFRDQKVEFKNLGADDNLEVATYFLVPYLNAPDQLWTKYYYYDWDGVYKFYKKDKTDCPCPFAANPPQSELKKYISNSSE</sequence>
<dbReference type="AlphaFoldDB" id="A0A1F5NST1"/>
<keyword evidence="1" id="KW-0812">Transmembrane</keyword>
<dbReference type="STRING" id="1817825.A2720_04180"/>
<name>A0A1F5NST1_9BACT</name>
<reference evidence="2 3" key="1">
    <citation type="journal article" date="2016" name="Nat. Commun.">
        <title>Thousands of microbial genomes shed light on interconnected biogeochemical processes in an aquifer system.</title>
        <authorList>
            <person name="Anantharaman K."/>
            <person name="Brown C.T."/>
            <person name="Hug L.A."/>
            <person name="Sharon I."/>
            <person name="Castelle C.J."/>
            <person name="Probst A.J."/>
            <person name="Thomas B.C."/>
            <person name="Singh A."/>
            <person name="Wilkins M.J."/>
            <person name="Karaoz U."/>
            <person name="Brodie E.L."/>
            <person name="Williams K.H."/>
            <person name="Hubbard S.S."/>
            <person name="Banfield J.F."/>
        </authorList>
    </citation>
    <scope>NUCLEOTIDE SEQUENCE [LARGE SCALE GENOMIC DNA]</scope>
</reference>
<feature type="transmembrane region" description="Helical" evidence="1">
    <location>
        <begin position="300"/>
        <end position="320"/>
    </location>
</feature>
<organism evidence="2 3">
    <name type="scientific">Candidatus Doudnabacteria bacterium RIFCSPHIGHO2_01_FULL_46_24</name>
    <dbReference type="NCBI Taxonomy" id="1817825"/>
    <lineage>
        <taxon>Bacteria</taxon>
        <taxon>Candidatus Doudnaibacteriota</taxon>
    </lineage>
</organism>
<dbReference type="EMBL" id="MFEL01000018">
    <property type="protein sequence ID" value="OGE80731.1"/>
    <property type="molecule type" value="Genomic_DNA"/>
</dbReference>
<evidence type="ECO:0000256" key="1">
    <source>
        <dbReference type="SAM" id="Phobius"/>
    </source>
</evidence>
<keyword evidence="1" id="KW-0472">Membrane</keyword>
<gene>
    <name evidence="2" type="ORF">A2720_04180</name>
</gene>
<evidence type="ECO:0000313" key="2">
    <source>
        <dbReference type="EMBL" id="OGE80731.1"/>
    </source>
</evidence>
<protein>
    <submittedName>
        <fullName evidence="2">Uncharacterized protein</fullName>
    </submittedName>
</protein>
<proteinExistence type="predicted"/>
<keyword evidence="1" id="KW-1133">Transmembrane helix</keyword>